<keyword evidence="5" id="KW-1133">Transmembrane helix</keyword>
<evidence type="ECO:0000256" key="3">
    <source>
        <dbReference type="ARBA" id="ARBA00022833"/>
    </source>
</evidence>
<dbReference type="KEGG" id="qlo:115967735"/>
<gene>
    <name evidence="7" type="primary">LOC115967735</name>
</gene>
<evidence type="ECO:0000256" key="1">
    <source>
        <dbReference type="ARBA" id="ARBA00022723"/>
    </source>
</evidence>
<organism evidence="7 8">
    <name type="scientific">Quercus lobata</name>
    <name type="common">Valley oak</name>
    <dbReference type="NCBI Taxonomy" id="97700"/>
    <lineage>
        <taxon>Eukaryota</taxon>
        <taxon>Viridiplantae</taxon>
        <taxon>Streptophyta</taxon>
        <taxon>Embryophyta</taxon>
        <taxon>Tracheophyta</taxon>
        <taxon>Spermatophyta</taxon>
        <taxon>Magnoliopsida</taxon>
        <taxon>eudicotyledons</taxon>
        <taxon>Gunneridae</taxon>
        <taxon>Pentapetalae</taxon>
        <taxon>rosids</taxon>
        <taxon>fabids</taxon>
        <taxon>Fagales</taxon>
        <taxon>Fagaceae</taxon>
        <taxon>Quercus</taxon>
    </lineage>
</organism>
<keyword evidence="8" id="KW-1185">Reference proteome</keyword>
<sequence length="160" mass="18312">MSETSNYFSSSDGHFCDVENCRIRTSLKLHTFGRRFYSCRYWSPDDDRACKFFRWLDTSICCTRGAAVAPIVIAKFNRLEHAVEVANEESKQAHALTAAALERERVAKRKFERAKVARMISEDKAKKLTIALVVLGVMFLVLLILSTRFGEVKIRQMCLP</sequence>
<keyword evidence="5" id="KW-0472">Membrane</keyword>
<dbReference type="GeneID" id="115967735"/>
<dbReference type="EnsemblPlants" id="QL11p050229:mrna">
    <property type="protein sequence ID" value="QL11p050229:mrna"/>
    <property type="gene ID" value="QL11p050229"/>
</dbReference>
<evidence type="ECO:0000256" key="5">
    <source>
        <dbReference type="SAM" id="Phobius"/>
    </source>
</evidence>
<dbReference type="Proteomes" id="UP000594261">
    <property type="component" value="Chromosome 11"/>
</dbReference>
<evidence type="ECO:0000313" key="8">
    <source>
        <dbReference type="Proteomes" id="UP000594261"/>
    </source>
</evidence>
<dbReference type="OrthoDB" id="1755942at2759"/>
<feature type="transmembrane region" description="Helical" evidence="5">
    <location>
        <begin position="128"/>
        <end position="147"/>
    </location>
</feature>
<evidence type="ECO:0000256" key="4">
    <source>
        <dbReference type="PROSITE-ProRule" id="PRU01343"/>
    </source>
</evidence>
<reference evidence="7 8" key="1">
    <citation type="journal article" date="2016" name="G3 (Bethesda)">
        <title>First Draft Assembly and Annotation of the Genome of a California Endemic Oak Quercus lobata Nee (Fagaceae).</title>
        <authorList>
            <person name="Sork V.L."/>
            <person name="Fitz-Gibbon S.T."/>
            <person name="Puiu D."/>
            <person name="Crepeau M."/>
            <person name="Gugger P.F."/>
            <person name="Sherman R."/>
            <person name="Stevens K."/>
            <person name="Langley C.H."/>
            <person name="Pellegrini M."/>
            <person name="Salzberg S.L."/>
        </authorList>
    </citation>
    <scope>NUCLEOTIDE SEQUENCE [LARGE SCALE GENOMIC DNA]</scope>
    <source>
        <strain evidence="7 8">cv. SW786</strain>
    </source>
</reference>
<keyword evidence="5" id="KW-0812">Transmembrane</keyword>
<evidence type="ECO:0000259" key="6">
    <source>
        <dbReference type="PROSITE" id="PS51999"/>
    </source>
</evidence>
<dbReference type="Gramene" id="QL11p050229:mrna">
    <property type="protein sequence ID" value="QL11p050229:mrna"/>
    <property type="gene ID" value="QL11p050229"/>
</dbReference>
<accession>A0A7N2MZX3</accession>
<dbReference type="PROSITE" id="PS51999">
    <property type="entry name" value="ZF_GRF"/>
    <property type="match status" value="1"/>
</dbReference>
<proteinExistence type="predicted"/>
<dbReference type="InterPro" id="IPR010666">
    <property type="entry name" value="Znf_GRF"/>
</dbReference>
<evidence type="ECO:0000313" key="7">
    <source>
        <dbReference type="EnsemblPlants" id="QL11p050229:mrna"/>
    </source>
</evidence>
<feature type="domain" description="GRF-type" evidence="6">
    <location>
        <begin position="16"/>
        <end position="59"/>
    </location>
</feature>
<dbReference type="RefSeq" id="XP_030942723.1">
    <property type="nucleotide sequence ID" value="XM_031086863.1"/>
</dbReference>
<keyword evidence="3" id="KW-0862">Zinc</keyword>
<protein>
    <recommendedName>
        <fullName evidence="6">GRF-type domain-containing protein</fullName>
    </recommendedName>
</protein>
<dbReference type="EMBL" id="LRBV02000011">
    <property type="status" value="NOT_ANNOTATED_CDS"/>
    <property type="molecule type" value="Genomic_DNA"/>
</dbReference>
<keyword evidence="1" id="KW-0479">Metal-binding</keyword>
<dbReference type="GO" id="GO:0008270">
    <property type="term" value="F:zinc ion binding"/>
    <property type="evidence" value="ECO:0007669"/>
    <property type="project" value="UniProtKB-KW"/>
</dbReference>
<keyword evidence="2 4" id="KW-0863">Zinc-finger</keyword>
<dbReference type="InParanoid" id="A0A7N2MZX3"/>
<reference evidence="7" key="2">
    <citation type="submission" date="2021-01" db="UniProtKB">
        <authorList>
            <consortium name="EnsemblPlants"/>
        </authorList>
    </citation>
    <scope>IDENTIFICATION</scope>
</reference>
<dbReference type="AlphaFoldDB" id="A0A7N2MZX3"/>
<name>A0A7N2MZX3_QUELO</name>
<dbReference type="RefSeq" id="XP_030942725.1">
    <property type="nucleotide sequence ID" value="XM_031086865.1"/>
</dbReference>
<evidence type="ECO:0000256" key="2">
    <source>
        <dbReference type="ARBA" id="ARBA00022771"/>
    </source>
</evidence>